<feature type="region of interest" description="Disordered" evidence="2">
    <location>
        <begin position="485"/>
        <end position="520"/>
    </location>
</feature>
<organism evidence="3 4">
    <name type="scientific">Phytophthora cactorum</name>
    <dbReference type="NCBI Taxonomy" id="29920"/>
    <lineage>
        <taxon>Eukaryota</taxon>
        <taxon>Sar</taxon>
        <taxon>Stramenopiles</taxon>
        <taxon>Oomycota</taxon>
        <taxon>Peronosporomycetes</taxon>
        <taxon>Peronosporales</taxon>
        <taxon>Peronosporaceae</taxon>
        <taxon>Phytophthora</taxon>
    </lineage>
</organism>
<feature type="region of interest" description="Disordered" evidence="2">
    <location>
        <begin position="341"/>
        <end position="361"/>
    </location>
</feature>
<evidence type="ECO:0000256" key="1">
    <source>
        <dbReference type="SAM" id="Coils"/>
    </source>
</evidence>
<proteinExistence type="predicted"/>
<gene>
    <name evidence="3" type="ORF">PC110_g6221</name>
</gene>
<accession>A0A329SL16</accession>
<feature type="compositionally biased region" description="Polar residues" evidence="2">
    <location>
        <begin position="506"/>
        <end position="520"/>
    </location>
</feature>
<evidence type="ECO:0000313" key="4">
    <source>
        <dbReference type="Proteomes" id="UP000251314"/>
    </source>
</evidence>
<keyword evidence="1" id="KW-0175">Coiled coil</keyword>
<dbReference type="VEuPathDB" id="FungiDB:PC110_g6221"/>
<reference evidence="3 4" key="1">
    <citation type="submission" date="2018-01" db="EMBL/GenBank/DDBJ databases">
        <title>Draft genome of the strawberry crown rot pathogen Phytophthora cactorum.</title>
        <authorList>
            <person name="Armitage A.D."/>
            <person name="Lysoe E."/>
            <person name="Nellist C.F."/>
            <person name="Harrison R.J."/>
            <person name="Brurberg M.B."/>
        </authorList>
    </citation>
    <scope>NUCLEOTIDE SEQUENCE [LARGE SCALE GENOMIC DNA]</scope>
    <source>
        <strain evidence="3 4">10300</strain>
    </source>
</reference>
<name>A0A329SL16_9STRA</name>
<dbReference type="EMBL" id="MJFZ01000110">
    <property type="protein sequence ID" value="RAW37514.1"/>
    <property type="molecule type" value="Genomic_DNA"/>
</dbReference>
<dbReference type="Proteomes" id="UP000251314">
    <property type="component" value="Unassembled WGS sequence"/>
</dbReference>
<feature type="coiled-coil region" evidence="1">
    <location>
        <begin position="100"/>
        <end position="211"/>
    </location>
</feature>
<evidence type="ECO:0000313" key="3">
    <source>
        <dbReference type="EMBL" id="RAW37514.1"/>
    </source>
</evidence>
<protein>
    <submittedName>
        <fullName evidence="3">Uncharacterized protein</fullName>
    </submittedName>
</protein>
<sequence length="520" mass="60230">MSRVEACTCSLQARLHQVENARSREMKAHGELVQKFECELETRRTSEAELRLTVAKMRADKCRLEAEFGAVHAKVRQLLEQLNAQSIEISKREDVLKAFREESDRQLQAAYEKSANLMEEKRHLSFQLSETKTCLENAKHENKLLLTTNEELNLRANTQAAGIEKLSTQLSIKQQEIEAAAARSQLVLDDLTRSRKQQDLMQGRIQELERAINHALVTRSRAIHWRRKRQEMCENRFILHGAFLAWTSTSVQARLQSVAKMTRCNDDTRARLQIFKKEVMKRCLQAKEELSCIRQACTSESMHIVSLGEEITRTELPKLLALLGKHQRSFDSQQKHLELQLKSQRESAEKEREQHEMSRQDAEHRVQMLIKAHKAQLTRQKQQQRSIFQTFVAKRTREFYRRTFSAWKELYLRSVVGQATHTAMVFQTQQSTQELSSPVNPREYQSRTMPASIRPVSIAVQRLQLEKQNLVDCLRSPMSAPATPIDSMWRKWRRVDGKAPGRGNKPRSSSTPPSKVNNII</sequence>
<dbReference type="AlphaFoldDB" id="A0A329SL16"/>
<comment type="caution">
    <text evidence="3">The sequence shown here is derived from an EMBL/GenBank/DDBJ whole genome shotgun (WGS) entry which is preliminary data.</text>
</comment>
<keyword evidence="4" id="KW-1185">Reference proteome</keyword>
<dbReference type="OrthoDB" id="123663at2759"/>
<evidence type="ECO:0000256" key="2">
    <source>
        <dbReference type="SAM" id="MobiDB-lite"/>
    </source>
</evidence>